<sequence>MRLMEINRRSFLAATAAFSLVAGKAVRAHPGKEPLWLAANAAAGRQYGLGAFDRNGDQVFELPLPGRGHGIAIAPDGQTCVAVARRPGTFAAIIDLAQGEATHWLEAPEGRHFHGHGVFSADGQRFFSAENDYAEAVGIIGIWAVEDNWRRVGEMSSYGIEPHDIRLLADGHTLVVANGGIITHPESGRARLNLERMDSSLVYMDSRDGSLLGQWRLPAELRLLSMRHFAVNANGDVAIGMQHQSDDQTPPIVALHRFGQEIRLLELPAPMTKTVRNYCGSVAMAADGRTFAASCPQGSLVTVWETASGRFLKAVSVADGCGVAAGLGGDDLIMTSGRRGVWDWSAAGGAQALPGAYVNERNWDNHAIRLA</sequence>
<organism evidence="1 2">
    <name type="scientific">Magnetospirillum sulfuroxidans</name>
    <dbReference type="NCBI Taxonomy" id="611300"/>
    <lineage>
        <taxon>Bacteria</taxon>
        <taxon>Pseudomonadati</taxon>
        <taxon>Pseudomonadota</taxon>
        <taxon>Alphaproteobacteria</taxon>
        <taxon>Rhodospirillales</taxon>
        <taxon>Rhodospirillaceae</taxon>
        <taxon>Magnetospirillum</taxon>
    </lineage>
</organism>
<dbReference type="InterPro" id="IPR008311">
    <property type="entry name" value="UCP028101"/>
</dbReference>
<evidence type="ECO:0000313" key="2">
    <source>
        <dbReference type="Proteomes" id="UP000680714"/>
    </source>
</evidence>
<accession>A0ABS5I6P4</accession>
<dbReference type="SUPFAM" id="SSF50969">
    <property type="entry name" value="YVTN repeat-like/Quinoprotein amine dehydrogenase"/>
    <property type="match status" value="1"/>
</dbReference>
<keyword evidence="2" id="KW-1185">Reference proteome</keyword>
<dbReference type="RefSeq" id="WP_211545616.1">
    <property type="nucleotide sequence ID" value="NZ_JAGTUF010000001.1"/>
</dbReference>
<dbReference type="Pfam" id="PF07433">
    <property type="entry name" value="DUF1513"/>
    <property type="match status" value="1"/>
</dbReference>
<gene>
    <name evidence="1" type="ORF">KEC16_00030</name>
</gene>
<protein>
    <submittedName>
        <fullName evidence="1">DUF1513 domain-containing protein</fullName>
    </submittedName>
</protein>
<dbReference type="InterPro" id="IPR006311">
    <property type="entry name" value="TAT_signal"/>
</dbReference>
<dbReference type="InterPro" id="IPR011044">
    <property type="entry name" value="Quino_amine_DH_bsu"/>
</dbReference>
<name>A0ABS5I6P4_9PROT</name>
<evidence type="ECO:0000313" key="1">
    <source>
        <dbReference type="EMBL" id="MBR9970097.1"/>
    </source>
</evidence>
<comment type="caution">
    <text evidence="1">The sequence shown here is derived from an EMBL/GenBank/DDBJ whole genome shotgun (WGS) entry which is preliminary data.</text>
</comment>
<dbReference type="PIRSF" id="PIRSF028101">
    <property type="entry name" value="UCP028101"/>
    <property type="match status" value="1"/>
</dbReference>
<dbReference type="PROSITE" id="PS51318">
    <property type="entry name" value="TAT"/>
    <property type="match status" value="1"/>
</dbReference>
<proteinExistence type="predicted"/>
<reference evidence="1 2" key="1">
    <citation type="submission" date="2021-04" db="EMBL/GenBank/DDBJ databases">
        <title>Magnetospirillum sulfuroxidans sp. nov., a facultative chemolithoautotrophic sulfur-oxidizing alphaproteobacterium isolated from freshwater sediment and proposals for Paramagetospirillum gen. nov., and Magnetospirillaceae fam. nov.</title>
        <authorList>
            <person name="Koziaeva V."/>
            <person name="Geelhoed J.S."/>
            <person name="Sorokin D.Y."/>
            <person name="Grouzdev D.S."/>
        </authorList>
    </citation>
    <scope>NUCLEOTIDE SEQUENCE [LARGE SCALE GENOMIC DNA]</scope>
    <source>
        <strain evidence="1 2">J10</strain>
    </source>
</reference>
<dbReference type="Proteomes" id="UP000680714">
    <property type="component" value="Unassembled WGS sequence"/>
</dbReference>
<dbReference type="EMBL" id="JAGTUF010000001">
    <property type="protein sequence ID" value="MBR9970097.1"/>
    <property type="molecule type" value="Genomic_DNA"/>
</dbReference>
<dbReference type="Gene3D" id="2.130.10.10">
    <property type="entry name" value="YVTN repeat-like/Quinoprotein amine dehydrogenase"/>
    <property type="match status" value="1"/>
</dbReference>
<dbReference type="InterPro" id="IPR015943">
    <property type="entry name" value="WD40/YVTN_repeat-like_dom_sf"/>
</dbReference>